<keyword evidence="6" id="KW-0029">Amino-acid transport</keyword>
<dbReference type="GO" id="GO:0015658">
    <property type="term" value="F:branched-chain amino acid transmembrane transporter activity"/>
    <property type="evidence" value="ECO:0007669"/>
    <property type="project" value="TreeGrafter"/>
</dbReference>
<evidence type="ECO:0000259" key="7">
    <source>
        <dbReference type="PROSITE" id="PS50893"/>
    </source>
</evidence>
<evidence type="ECO:0000256" key="6">
    <source>
        <dbReference type="ARBA" id="ARBA00022970"/>
    </source>
</evidence>
<feature type="domain" description="ABC transporter" evidence="7">
    <location>
        <begin position="5"/>
        <end position="235"/>
    </location>
</feature>
<keyword evidence="3" id="KW-0472">Membrane</keyword>
<dbReference type="PROSITE" id="PS00211">
    <property type="entry name" value="ABC_TRANSPORTER_1"/>
    <property type="match status" value="1"/>
</dbReference>
<dbReference type="PANTHER" id="PTHR43820">
    <property type="entry name" value="HIGH-AFFINITY BRANCHED-CHAIN AMINO ACID TRANSPORT ATP-BINDING PROTEIN LIVF"/>
    <property type="match status" value="1"/>
</dbReference>
<evidence type="ECO:0000256" key="2">
    <source>
        <dbReference type="ARBA" id="ARBA00022448"/>
    </source>
</evidence>
<dbReference type="InterPro" id="IPR003593">
    <property type="entry name" value="AAA+_ATPase"/>
</dbReference>
<comment type="similarity">
    <text evidence="1">Belongs to the ABC transporter superfamily.</text>
</comment>
<reference evidence="8 9" key="1">
    <citation type="submission" date="2020-06" db="EMBL/GenBank/DDBJ databases">
        <title>Schlegella sp. ID0723 isolated from air conditioner.</title>
        <authorList>
            <person name="Kim D.Y."/>
            <person name="Kim D.-U."/>
        </authorList>
    </citation>
    <scope>NUCLEOTIDE SEQUENCE [LARGE SCALE GENOMIC DNA]</scope>
    <source>
        <strain evidence="8 9">ID0723</strain>
    </source>
</reference>
<dbReference type="InterPro" id="IPR027417">
    <property type="entry name" value="P-loop_NTPase"/>
</dbReference>
<protein>
    <submittedName>
        <fullName evidence="8">ABC transporter ATP-binding protein</fullName>
    </submittedName>
</protein>
<dbReference type="Pfam" id="PF00005">
    <property type="entry name" value="ABC_tran"/>
    <property type="match status" value="1"/>
</dbReference>
<sequence>MDTVLDVRNLNVFYGKACALEGVSLSIPRGEICGLLGRNGAGKTTLLNALMGLLSISGGDYRLNGQTARGVPTHLLARSGLALVPADRQIYGELTVRENLALAAHSRRSGPWTPDRIFRLFPRLLERSEGLGENLSGGEKQMLAIARSLLIQPSVLLLDEPTEGLAPIIVQEVIAAVAEVRREEGVSVLIVEQNLKAVAPILQTAHVLETGRVAWSGPAETLIEDESLSRSLLGL</sequence>
<dbReference type="InterPro" id="IPR003439">
    <property type="entry name" value="ABC_transporter-like_ATP-bd"/>
</dbReference>
<organism evidence="8 9">
    <name type="scientific">Piscinibacter koreensis</name>
    <dbReference type="NCBI Taxonomy" id="2742824"/>
    <lineage>
        <taxon>Bacteria</taxon>
        <taxon>Pseudomonadati</taxon>
        <taxon>Pseudomonadota</taxon>
        <taxon>Betaproteobacteria</taxon>
        <taxon>Burkholderiales</taxon>
        <taxon>Sphaerotilaceae</taxon>
        <taxon>Piscinibacter</taxon>
    </lineage>
</organism>
<evidence type="ECO:0000256" key="1">
    <source>
        <dbReference type="ARBA" id="ARBA00005417"/>
    </source>
</evidence>
<keyword evidence="4" id="KW-0547">Nucleotide-binding</keyword>
<name>A0A7Y6NNC8_9BURK</name>
<dbReference type="CDD" id="cd03224">
    <property type="entry name" value="ABC_TM1139_LivF_branched"/>
    <property type="match status" value="1"/>
</dbReference>
<gene>
    <name evidence="8" type="ORF">HQN59_11350</name>
</gene>
<keyword evidence="9" id="KW-1185">Reference proteome</keyword>
<dbReference type="PROSITE" id="PS50893">
    <property type="entry name" value="ABC_TRANSPORTER_2"/>
    <property type="match status" value="1"/>
</dbReference>
<dbReference type="EMBL" id="JABWMJ010000004">
    <property type="protein sequence ID" value="NUZ06355.1"/>
    <property type="molecule type" value="Genomic_DNA"/>
</dbReference>
<evidence type="ECO:0000256" key="3">
    <source>
        <dbReference type="ARBA" id="ARBA00022475"/>
    </source>
</evidence>
<keyword evidence="3" id="KW-1003">Cell membrane</keyword>
<dbReference type="InterPro" id="IPR017871">
    <property type="entry name" value="ABC_transporter-like_CS"/>
</dbReference>
<dbReference type="RefSeq" id="WP_176069183.1">
    <property type="nucleotide sequence ID" value="NZ_JABWMJ010000004.1"/>
</dbReference>
<evidence type="ECO:0000256" key="4">
    <source>
        <dbReference type="ARBA" id="ARBA00022741"/>
    </source>
</evidence>
<dbReference type="Proteomes" id="UP000529637">
    <property type="component" value="Unassembled WGS sequence"/>
</dbReference>
<dbReference type="GO" id="GO:0015807">
    <property type="term" value="P:L-amino acid transport"/>
    <property type="evidence" value="ECO:0007669"/>
    <property type="project" value="TreeGrafter"/>
</dbReference>
<dbReference type="InterPro" id="IPR052156">
    <property type="entry name" value="BCAA_Transport_ATP-bd_LivF"/>
</dbReference>
<dbReference type="PANTHER" id="PTHR43820:SF4">
    <property type="entry name" value="HIGH-AFFINITY BRANCHED-CHAIN AMINO ACID TRANSPORT ATP-BINDING PROTEIN LIVF"/>
    <property type="match status" value="1"/>
</dbReference>
<evidence type="ECO:0000256" key="5">
    <source>
        <dbReference type="ARBA" id="ARBA00022840"/>
    </source>
</evidence>
<evidence type="ECO:0000313" key="8">
    <source>
        <dbReference type="EMBL" id="NUZ06355.1"/>
    </source>
</evidence>
<dbReference type="AlphaFoldDB" id="A0A7Y6NNC8"/>
<keyword evidence="5 8" id="KW-0067">ATP-binding</keyword>
<dbReference type="Gene3D" id="3.40.50.300">
    <property type="entry name" value="P-loop containing nucleotide triphosphate hydrolases"/>
    <property type="match status" value="1"/>
</dbReference>
<comment type="caution">
    <text evidence="8">The sequence shown here is derived from an EMBL/GenBank/DDBJ whole genome shotgun (WGS) entry which is preliminary data.</text>
</comment>
<dbReference type="SUPFAM" id="SSF52540">
    <property type="entry name" value="P-loop containing nucleoside triphosphate hydrolases"/>
    <property type="match status" value="1"/>
</dbReference>
<keyword evidence="2" id="KW-0813">Transport</keyword>
<dbReference type="SMART" id="SM00382">
    <property type="entry name" value="AAA"/>
    <property type="match status" value="1"/>
</dbReference>
<proteinExistence type="inferred from homology"/>
<accession>A0A7Y6NNC8</accession>
<evidence type="ECO:0000313" key="9">
    <source>
        <dbReference type="Proteomes" id="UP000529637"/>
    </source>
</evidence>
<dbReference type="GO" id="GO:0005524">
    <property type="term" value="F:ATP binding"/>
    <property type="evidence" value="ECO:0007669"/>
    <property type="project" value="UniProtKB-KW"/>
</dbReference>
<dbReference type="GO" id="GO:0016887">
    <property type="term" value="F:ATP hydrolysis activity"/>
    <property type="evidence" value="ECO:0007669"/>
    <property type="project" value="InterPro"/>
</dbReference>